<accession>A0A075G0U5</accession>
<proteinExistence type="predicted"/>
<dbReference type="AlphaFoldDB" id="A0A075G0U5"/>
<protein>
    <recommendedName>
        <fullName evidence="1">DUF835 domain-containing protein</fullName>
    </recommendedName>
</protein>
<sequence>MTAAWPPGSSRVYGIQLDDPREGYVWLQQMAAKDRTLLVLSRLAPTRLSRWINLQSIRFHWVTNRQDKYAIDPALEKINHFLNSTISSDSGIIWLDAVEYLADLHGFDSLIHFVQSLADELVDTNWTLVLPYSPLAFESTQVAKIRREAPNFSITEQNTSDDTSEPIQDVTLEDNSTIGLEEIDDESEIDDSLAIEVEPGFVVLSRIPEKSLSRAILQRRLEQWKGMGFDVSELEPVVLVNDRTVRHQRYFAFEEKVRRATECERRIRELEQLGFTTSATKLHFRIMQLTGLDEVESEIQKLLAEAR</sequence>
<organism evidence="2">
    <name type="scientific">uncultured marine group II/III euryarchaeote AD1000_65_C10</name>
    <dbReference type="NCBI Taxonomy" id="1457794"/>
    <lineage>
        <taxon>Archaea</taxon>
        <taxon>Methanobacteriati</taxon>
        <taxon>Methanobacteriota</taxon>
        <taxon>environmental samples</taxon>
    </lineage>
</organism>
<reference evidence="2" key="1">
    <citation type="journal article" date="2014" name="Genome Biol. Evol.">
        <title>Pangenome evidence for extensive interdomain horizontal transfer affecting lineage core and shell genes in uncultured planktonic thaumarchaeota and euryarchaeota.</title>
        <authorList>
            <person name="Deschamps P."/>
            <person name="Zivanovic Y."/>
            <person name="Moreira D."/>
            <person name="Rodriguez-Valera F."/>
            <person name="Lopez-Garcia P."/>
        </authorList>
    </citation>
    <scope>NUCLEOTIDE SEQUENCE</scope>
</reference>
<dbReference type="Pfam" id="PF05763">
    <property type="entry name" value="DUF835"/>
    <property type="match status" value="1"/>
</dbReference>
<dbReference type="EMBL" id="KF900449">
    <property type="protein sequence ID" value="AIE95391.1"/>
    <property type="molecule type" value="Genomic_DNA"/>
</dbReference>
<feature type="domain" description="DUF835" evidence="1">
    <location>
        <begin position="26"/>
        <end position="148"/>
    </location>
</feature>
<dbReference type="InterPro" id="IPR008553">
    <property type="entry name" value="DUF835"/>
</dbReference>
<evidence type="ECO:0000313" key="2">
    <source>
        <dbReference type="EMBL" id="AIE95391.1"/>
    </source>
</evidence>
<evidence type="ECO:0000259" key="1">
    <source>
        <dbReference type="Pfam" id="PF05763"/>
    </source>
</evidence>
<name>A0A075G0U5_9EURY</name>